<evidence type="ECO:0000259" key="3">
    <source>
        <dbReference type="Pfam" id="PF07727"/>
    </source>
</evidence>
<feature type="region of interest" description="Disordered" evidence="2">
    <location>
        <begin position="1282"/>
        <end position="1328"/>
    </location>
</feature>
<feature type="region of interest" description="Disordered" evidence="2">
    <location>
        <begin position="478"/>
        <end position="533"/>
    </location>
</feature>
<feature type="compositionally biased region" description="Polar residues" evidence="2">
    <location>
        <begin position="1287"/>
        <end position="1306"/>
    </location>
</feature>
<accession>A0A6L2KTR5</accession>
<feature type="domain" description="GAG-pre-integrase" evidence="4">
    <location>
        <begin position="680"/>
        <end position="720"/>
    </location>
</feature>
<feature type="region of interest" description="Disordered" evidence="2">
    <location>
        <begin position="324"/>
        <end position="352"/>
    </location>
</feature>
<evidence type="ECO:0000259" key="4">
    <source>
        <dbReference type="Pfam" id="PF13976"/>
    </source>
</evidence>
<feature type="region of interest" description="Disordered" evidence="2">
    <location>
        <begin position="805"/>
        <end position="824"/>
    </location>
</feature>
<feature type="domain" description="Retroviral polymerase SH3-like" evidence="5">
    <location>
        <begin position="724"/>
        <end position="771"/>
    </location>
</feature>
<feature type="domain" description="Reverse transcriptase Ty1/copia-type" evidence="3">
    <location>
        <begin position="886"/>
        <end position="952"/>
    </location>
</feature>
<evidence type="ECO:0000256" key="1">
    <source>
        <dbReference type="SAM" id="Coils"/>
    </source>
</evidence>
<reference evidence="6" key="1">
    <citation type="journal article" date="2019" name="Sci. Rep.">
        <title>Draft genome of Tanacetum cinerariifolium, the natural source of mosquito coil.</title>
        <authorList>
            <person name="Yamashiro T."/>
            <person name="Shiraishi A."/>
            <person name="Satake H."/>
            <person name="Nakayama K."/>
        </authorList>
    </citation>
    <scope>NUCLEOTIDE SEQUENCE</scope>
</reference>
<dbReference type="PANTHER" id="PTHR11439">
    <property type="entry name" value="GAG-POL-RELATED RETROTRANSPOSON"/>
    <property type="match status" value="1"/>
</dbReference>
<dbReference type="Pfam" id="PF07727">
    <property type="entry name" value="RVT_2"/>
    <property type="match status" value="1"/>
</dbReference>
<dbReference type="InterPro" id="IPR013103">
    <property type="entry name" value="RVT_2"/>
</dbReference>
<feature type="compositionally biased region" description="Basic residues" evidence="2">
    <location>
        <begin position="518"/>
        <end position="533"/>
    </location>
</feature>
<evidence type="ECO:0000259" key="5">
    <source>
        <dbReference type="Pfam" id="PF25597"/>
    </source>
</evidence>
<organism evidence="6">
    <name type="scientific">Tanacetum cinerariifolium</name>
    <name type="common">Dalmatian daisy</name>
    <name type="synonym">Chrysanthemum cinerariifolium</name>
    <dbReference type="NCBI Taxonomy" id="118510"/>
    <lineage>
        <taxon>Eukaryota</taxon>
        <taxon>Viridiplantae</taxon>
        <taxon>Streptophyta</taxon>
        <taxon>Embryophyta</taxon>
        <taxon>Tracheophyta</taxon>
        <taxon>Spermatophyta</taxon>
        <taxon>Magnoliopsida</taxon>
        <taxon>eudicotyledons</taxon>
        <taxon>Gunneridae</taxon>
        <taxon>Pentapetalae</taxon>
        <taxon>asterids</taxon>
        <taxon>campanulids</taxon>
        <taxon>Asterales</taxon>
        <taxon>Asteraceae</taxon>
        <taxon>Asteroideae</taxon>
        <taxon>Anthemideae</taxon>
        <taxon>Anthemidinae</taxon>
        <taxon>Tanacetum</taxon>
    </lineage>
</organism>
<feature type="compositionally biased region" description="Low complexity" evidence="2">
    <location>
        <begin position="504"/>
        <end position="517"/>
    </location>
</feature>
<sequence length="1446" mass="162885">MAALRYKDEHNKVDYLLKPTGSDDYHQIIDFLSASYIRAPELGPSAILATIDKTPYTITKDLVRSRLQLADDGGKLTFFKNKFSPQWRFLVHTLLHCLSTKSGSWDQFGSPIAIALIYLSDGRRFNWSNYIFKGMISNIGNDKKFLMYPRFLQTILGIETRVTRQYKVLVFSSKLFANMRLNFVGHPMPLLPAMLLQAQAGEGAEKVYSLESELQAHKKLFKDVVGKLVKKVKTLEVKLKTKKRKLVVSDSDQEDSDTQNVDLDALHALANAAVTVDLDIPSGSTLQIPAASQSVPIAGPPGTFGVPTGTFSVPLGASNVPTGASTVPTSSPTVPMVVPSRADPTGVSSKGKSLMVKEDIPVRARTFKQMEEDRLGEKAAKRLHDEEMAQMERERAEVQRKRQQEVLDSAMYYNESDWLNIRAQVKANASLFKTLLGDDVSENNFPARMAALIKKKRQALAKQLFKESQIQAFSQTLKRPGPVLEEPSCKRLKSPEAPTPSMPEVPISPAVSSPPSSRLRRKSLGRKHMHKPKSTLTKLDLDAPAQTFIKVVVNEDSDNEDSNDEVWSAVVGWEVLPTPLGENNALYCFDGSTKHFTTLCQILYMVDRQDLVKLYGLVGKGFLCWTISKSVGDKKLEAIHSFQCSCFGNCVWYVVPTGRVIVPTGRYIVPIGRVIVATGRLGHLNFKTMNKLVKGNLVRGLPSNLFENDQACVACQKGKQDIASYHLGKFDGKVDEDFFVGYSLNSKAFRVFNSRTKIVEENLHIRFSESTLNVVGSGPDWLFDIDALTRTTNYEPIVTSIQSNGFADPRKKNECNDQEKKDNVKNTNNVNTVSLIVNAASTNEDNELPFDPNMPALEDVIIFNFSNDDEDEGIVADMNNLGTTIQIEEEVYVCQPPRFEDQDFPYRVYKVEKALYRIHQAPRAWYETLSTNLLDDGFERGKIDKTLFIKRHKGDILLMSSMGELTFFLGLQVKQKKDGIFINQDKYVAEILKKFWFIEGKTTSTPQNPLLKDEDGKEVDVHMYRSMIGSLMYLTSSRLDIMFAVCVCARYQVNLKVSHLSVVKRIFRYLKGQLKLIFWYPKDSPFDLVAYIDSDYARASLDRNSTTGGYKFLGCRIISWQYKKQTVVANSITEAEYIDDGKAFWNGIRVNTTSSKLMLLGITYYCRVNVNVAGDGKKITITEASIRRDLQLADEEGVDCLPNSTIFELALMGPKTTAWNEFSSNVASAIICLATNQKLNFSKWIFDSMIRNLDNMSGKFWMYPRVTPLFPTMVIQNQSKLGEGSAMPTNPYHTPTILQSSLSQPQKTHKPRKPTRKVTQVPRNLRDTTAQTRFESVAKHSNDSLLARGNTLQSDEDKLELNELMALCPNLQKKVIDLEKTNTTQSNEISSLKRMVKKLEKKNRSRTHKLKRLYKLGMTARVESSKDEESLVKDASKQERRIDIIC</sequence>
<dbReference type="InterPro" id="IPR025724">
    <property type="entry name" value="GAG-pre-integrase_dom"/>
</dbReference>
<protein>
    <recommendedName>
        <fullName evidence="7">Reverse transcriptase Ty1/copia-type domain-containing protein</fullName>
    </recommendedName>
</protein>
<dbReference type="EMBL" id="BKCJ010002843">
    <property type="protein sequence ID" value="GEU51284.1"/>
    <property type="molecule type" value="Genomic_DNA"/>
</dbReference>
<dbReference type="Pfam" id="PF25597">
    <property type="entry name" value="SH3_retrovirus"/>
    <property type="match status" value="1"/>
</dbReference>
<dbReference type="Pfam" id="PF13976">
    <property type="entry name" value="gag_pre-integrs"/>
    <property type="match status" value="1"/>
</dbReference>
<comment type="caution">
    <text evidence="6">The sequence shown here is derived from an EMBL/GenBank/DDBJ whole genome shotgun (WGS) entry which is preliminary data.</text>
</comment>
<feature type="coiled-coil region" evidence="1">
    <location>
        <begin position="381"/>
        <end position="408"/>
    </location>
</feature>
<evidence type="ECO:0000313" key="6">
    <source>
        <dbReference type="EMBL" id="GEU51284.1"/>
    </source>
</evidence>
<feature type="compositionally biased region" description="Polar residues" evidence="2">
    <location>
        <begin position="1317"/>
        <end position="1328"/>
    </location>
</feature>
<feature type="coiled-coil region" evidence="1">
    <location>
        <begin position="1361"/>
        <end position="1402"/>
    </location>
</feature>
<dbReference type="PANTHER" id="PTHR11439:SF495">
    <property type="entry name" value="REVERSE TRANSCRIPTASE, RNA-DEPENDENT DNA POLYMERASE-RELATED"/>
    <property type="match status" value="1"/>
</dbReference>
<evidence type="ECO:0000256" key="2">
    <source>
        <dbReference type="SAM" id="MobiDB-lite"/>
    </source>
</evidence>
<feature type="compositionally biased region" description="Basic and acidic residues" evidence="2">
    <location>
        <begin position="808"/>
        <end position="824"/>
    </location>
</feature>
<proteinExistence type="predicted"/>
<feature type="compositionally biased region" description="Basic residues" evidence="2">
    <location>
        <begin position="1307"/>
        <end position="1316"/>
    </location>
</feature>
<name>A0A6L2KTR5_TANCI</name>
<evidence type="ECO:0008006" key="7">
    <source>
        <dbReference type="Google" id="ProtNLM"/>
    </source>
</evidence>
<dbReference type="InterPro" id="IPR057670">
    <property type="entry name" value="SH3_retrovirus"/>
</dbReference>
<feature type="compositionally biased region" description="Low complexity" evidence="2">
    <location>
        <begin position="324"/>
        <end position="340"/>
    </location>
</feature>
<gene>
    <name evidence="6" type="ORF">Tci_023262</name>
</gene>
<keyword evidence="1" id="KW-0175">Coiled coil</keyword>